<dbReference type="PANTHER" id="PTHR31435:SF9">
    <property type="entry name" value="PROTEIN NATD1"/>
    <property type="match status" value="1"/>
</dbReference>
<evidence type="ECO:0000259" key="1">
    <source>
        <dbReference type="PROSITE" id="PS51729"/>
    </source>
</evidence>
<dbReference type="Proteomes" id="UP000535589">
    <property type="component" value="Unassembled WGS sequence"/>
</dbReference>
<dbReference type="GO" id="GO:0016740">
    <property type="term" value="F:transferase activity"/>
    <property type="evidence" value="ECO:0007669"/>
    <property type="project" value="UniProtKB-KW"/>
</dbReference>
<dbReference type="InterPro" id="IPR045057">
    <property type="entry name" value="Gcn5-rel_NAT"/>
</dbReference>
<keyword evidence="3" id="KW-1185">Reference proteome</keyword>
<feature type="domain" description="N-acetyltransferase" evidence="1">
    <location>
        <begin position="3"/>
        <end position="89"/>
    </location>
</feature>
<dbReference type="Gene3D" id="3.40.630.30">
    <property type="match status" value="1"/>
</dbReference>
<name>A0A7X8TN16_9VIBR</name>
<proteinExistence type="predicted"/>
<dbReference type="InterPro" id="IPR031165">
    <property type="entry name" value="GNAT_YJDJ"/>
</dbReference>
<dbReference type="PROSITE" id="PS51729">
    <property type="entry name" value="GNAT_YJDJ"/>
    <property type="match status" value="1"/>
</dbReference>
<dbReference type="InterPro" id="IPR016181">
    <property type="entry name" value="Acyl_CoA_acyltransferase"/>
</dbReference>
<dbReference type="SUPFAM" id="SSF55729">
    <property type="entry name" value="Acyl-CoA N-acyltransferases (Nat)"/>
    <property type="match status" value="1"/>
</dbReference>
<sequence>MLVHDKENKEYQVPLEGEFVALVKYSLDGDVMTIHSTRVPEELRGKGYGNVMMEAVLPDIEAHGYRIIPACSYVAHYLNRHAQWKHLLSA</sequence>
<gene>
    <name evidence="2" type="ORF">HGP28_02540</name>
</gene>
<keyword evidence="2" id="KW-0808">Transferase</keyword>
<evidence type="ECO:0000313" key="2">
    <source>
        <dbReference type="EMBL" id="NLS11766.1"/>
    </source>
</evidence>
<organism evidence="2 3">
    <name type="scientific">Vibrio agarilyticus</name>
    <dbReference type="NCBI Taxonomy" id="2726741"/>
    <lineage>
        <taxon>Bacteria</taxon>
        <taxon>Pseudomonadati</taxon>
        <taxon>Pseudomonadota</taxon>
        <taxon>Gammaproteobacteria</taxon>
        <taxon>Vibrionales</taxon>
        <taxon>Vibrionaceae</taxon>
        <taxon>Vibrio</taxon>
    </lineage>
</organism>
<protein>
    <submittedName>
        <fullName evidence="2">N-acetyltransferase</fullName>
    </submittedName>
</protein>
<dbReference type="PANTHER" id="PTHR31435">
    <property type="entry name" value="PROTEIN NATD1"/>
    <property type="match status" value="1"/>
</dbReference>
<dbReference type="RefSeq" id="WP_168834872.1">
    <property type="nucleotide sequence ID" value="NZ_JABAIK010000002.1"/>
</dbReference>
<dbReference type="CDD" id="cd04301">
    <property type="entry name" value="NAT_SF"/>
    <property type="match status" value="1"/>
</dbReference>
<dbReference type="Pfam" id="PF14542">
    <property type="entry name" value="Acetyltransf_CG"/>
    <property type="match status" value="1"/>
</dbReference>
<accession>A0A7X8TN16</accession>
<reference evidence="2 3" key="1">
    <citation type="submission" date="2020-04" db="EMBL/GenBank/DDBJ databases">
        <title>Vibrio sp. SM6, a novel species isolated from seawater.</title>
        <authorList>
            <person name="Wang X."/>
        </authorList>
    </citation>
    <scope>NUCLEOTIDE SEQUENCE [LARGE SCALE GENOMIC DNA]</scope>
    <source>
        <strain evidence="2 3">SM6</strain>
    </source>
</reference>
<dbReference type="EMBL" id="JABAIK010000002">
    <property type="protein sequence ID" value="NLS11766.1"/>
    <property type="molecule type" value="Genomic_DNA"/>
</dbReference>
<comment type="caution">
    <text evidence="2">The sequence shown here is derived from an EMBL/GenBank/DDBJ whole genome shotgun (WGS) entry which is preliminary data.</text>
</comment>
<evidence type="ECO:0000313" key="3">
    <source>
        <dbReference type="Proteomes" id="UP000535589"/>
    </source>
</evidence>
<dbReference type="AlphaFoldDB" id="A0A7X8TN16"/>